<protein>
    <recommendedName>
        <fullName evidence="3">Probable oxidoreductase</fullName>
    </recommendedName>
</protein>
<evidence type="ECO:0000256" key="2">
    <source>
        <dbReference type="ARBA" id="ARBA00023002"/>
    </source>
</evidence>
<dbReference type="Pfam" id="PF00106">
    <property type="entry name" value="adh_short"/>
    <property type="match status" value="1"/>
</dbReference>
<dbReference type="SUPFAM" id="SSF51735">
    <property type="entry name" value="NAD(P)-binding Rossmann-fold domains"/>
    <property type="match status" value="1"/>
</dbReference>
<dbReference type="Gene3D" id="3.40.50.720">
    <property type="entry name" value="NAD(P)-binding Rossmann-like Domain"/>
    <property type="match status" value="1"/>
</dbReference>
<dbReference type="InterPro" id="IPR002347">
    <property type="entry name" value="SDR_fam"/>
</dbReference>
<dbReference type="OrthoDB" id="109589at2"/>
<evidence type="ECO:0000256" key="3">
    <source>
        <dbReference type="ARBA" id="ARBA00071493"/>
    </source>
</evidence>
<evidence type="ECO:0000256" key="1">
    <source>
        <dbReference type="ARBA" id="ARBA00006484"/>
    </source>
</evidence>
<proteinExistence type="inferred from homology"/>
<comment type="caution">
    <text evidence="4">The sequence shown here is derived from an EMBL/GenBank/DDBJ whole genome shotgun (WGS) entry which is preliminary data.</text>
</comment>
<dbReference type="PANTHER" id="PTHR24320:SF148">
    <property type="entry name" value="NAD(P)-BINDING ROSSMANN-FOLD SUPERFAMILY PROTEIN"/>
    <property type="match status" value="1"/>
</dbReference>
<gene>
    <name evidence="4" type="ORF">APZ41_006435</name>
</gene>
<dbReference type="PANTHER" id="PTHR24320">
    <property type="entry name" value="RETINOL DEHYDROGENASE"/>
    <property type="match status" value="1"/>
</dbReference>
<accession>A0A1S8D8K1</accession>
<name>A0A1S8D8K1_9PROT</name>
<dbReference type="EMBL" id="LLWF02000013">
    <property type="protein sequence ID" value="ONH84064.1"/>
    <property type="molecule type" value="Genomic_DNA"/>
</dbReference>
<comment type="similarity">
    <text evidence="1">Belongs to the short-chain dehydrogenases/reductases (SDR) family.</text>
</comment>
<dbReference type="FunFam" id="3.40.50.720:FF:000594">
    <property type="entry name" value="Short-chain oxidoreductase"/>
    <property type="match status" value="1"/>
</dbReference>
<dbReference type="InterPro" id="IPR036291">
    <property type="entry name" value="NAD(P)-bd_dom_sf"/>
</dbReference>
<evidence type="ECO:0000313" key="4">
    <source>
        <dbReference type="EMBL" id="ONH84064.1"/>
    </source>
</evidence>
<keyword evidence="5" id="KW-1185">Reference proteome</keyword>
<dbReference type="PRINTS" id="PR00081">
    <property type="entry name" value="GDHRDH"/>
</dbReference>
<organism evidence="4 5">
    <name type="scientific">Roseomonas mucosa</name>
    <dbReference type="NCBI Taxonomy" id="207340"/>
    <lineage>
        <taxon>Bacteria</taxon>
        <taxon>Pseudomonadati</taxon>
        <taxon>Pseudomonadota</taxon>
        <taxon>Alphaproteobacteria</taxon>
        <taxon>Acetobacterales</taxon>
        <taxon>Roseomonadaceae</taxon>
        <taxon>Roseomonas</taxon>
    </lineage>
</organism>
<dbReference type="STRING" id="207340.APZ41_006435"/>
<dbReference type="Proteomes" id="UP000054844">
    <property type="component" value="Unassembled WGS sequence"/>
</dbReference>
<sequence>MIDQQKPLRSGFGPATTAAEVLTGIDLSGKVAVITGGHSGLGLETTKALAGAGAQIIVGSRHPAAAETATKNVIRVTVDELNLADLDSVRSFAERILAAGLHIDMLINNAGIMACAETRVSPGWESQFATNHLGHFALTNRLWPALQGGARVIMVSSAGHHNSPIRWDDIQFTRGYDKWLAYGQSKTANALFAVHLDRLGRDHGIRAFSLHPGKIFTPLQRHLTQAEMTAEGWLDVNGAPADPTFKTPSQGAATQVWAATSAQIDGLGGLYCEDCDIAVRAETASEPFVGVKAYAADADEAERLWGLSAELTQIGSH</sequence>
<dbReference type="NCBIfam" id="NF004845">
    <property type="entry name" value="PRK06196.1"/>
    <property type="match status" value="1"/>
</dbReference>
<dbReference type="GO" id="GO:0016491">
    <property type="term" value="F:oxidoreductase activity"/>
    <property type="evidence" value="ECO:0007669"/>
    <property type="project" value="UniProtKB-KW"/>
</dbReference>
<reference evidence="4" key="1">
    <citation type="submission" date="2016-12" db="EMBL/GenBank/DDBJ databases">
        <title>Draft genome sequence of Roseomonas mucosa strain AU37, isolated from a peripheral intravenous catheter.</title>
        <authorList>
            <person name="Choudhury M.A."/>
            <person name="Sidjabat H.E."/>
            <person name="Wailan A.M."/>
            <person name="Zhang L."/>
            <person name="Marsh N.M."/>
            <person name="Rickard C.M."/>
            <person name="Davies M."/>
            <person name="Mcmillan D.J."/>
        </authorList>
    </citation>
    <scope>NUCLEOTIDE SEQUENCE [LARGE SCALE GENOMIC DNA]</scope>
    <source>
        <strain evidence="4">AU37</strain>
    </source>
</reference>
<evidence type="ECO:0000313" key="5">
    <source>
        <dbReference type="Proteomes" id="UP000054844"/>
    </source>
</evidence>
<dbReference type="RefSeq" id="WP_058390496.1">
    <property type="nucleotide sequence ID" value="NZ_LLWF02000013.1"/>
</dbReference>
<dbReference type="AlphaFoldDB" id="A0A1S8D8K1"/>
<keyword evidence="2" id="KW-0560">Oxidoreductase</keyword>